<protein>
    <submittedName>
        <fullName evidence="2">PilZ domain-containing protein</fullName>
    </submittedName>
</protein>
<accession>A0A3A6TEH9</accession>
<dbReference type="OrthoDB" id="6208912at2"/>
<name>A0A3A6TEH9_9GAMM</name>
<feature type="domain" description="PilZ" evidence="1">
    <location>
        <begin position="472"/>
        <end position="587"/>
    </location>
</feature>
<gene>
    <name evidence="2" type="ORF">D5R81_17225</name>
</gene>
<evidence type="ECO:0000313" key="3">
    <source>
        <dbReference type="Proteomes" id="UP000273022"/>
    </source>
</evidence>
<dbReference type="EMBL" id="QYYH01000150">
    <property type="protein sequence ID" value="RJY06804.1"/>
    <property type="molecule type" value="Genomic_DNA"/>
</dbReference>
<reference evidence="2 3" key="1">
    <citation type="submission" date="2018-09" db="EMBL/GenBank/DDBJ databases">
        <title>Phylogeny of the Shewanellaceae, and recommendation for two new genera, Pseudoshewanella and Parashewanella.</title>
        <authorList>
            <person name="Wang G."/>
        </authorList>
    </citation>
    <scope>NUCLEOTIDE SEQUENCE [LARGE SCALE GENOMIC DNA]</scope>
    <source>
        <strain evidence="2 3">KCTC 22492</strain>
    </source>
</reference>
<organism evidence="2 3">
    <name type="scientific">Parashewanella spongiae</name>
    <dbReference type="NCBI Taxonomy" id="342950"/>
    <lineage>
        <taxon>Bacteria</taxon>
        <taxon>Pseudomonadati</taxon>
        <taxon>Pseudomonadota</taxon>
        <taxon>Gammaproteobacteria</taxon>
        <taxon>Alteromonadales</taxon>
        <taxon>Shewanellaceae</taxon>
        <taxon>Parashewanella</taxon>
    </lineage>
</organism>
<dbReference type="Proteomes" id="UP000273022">
    <property type="component" value="Unassembled WGS sequence"/>
</dbReference>
<dbReference type="GO" id="GO:0035438">
    <property type="term" value="F:cyclic-di-GMP binding"/>
    <property type="evidence" value="ECO:0007669"/>
    <property type="project" value="InterPro"/>
</dbReference>
<evidence type="ECO:0000259" key="1">
    <source>
        <dbReference type="Pfam" id="PF07238"/>
    </source>
</evidence>
<proteinExistence type="predicted"/>
<evidence type="ECO:0000313" key="2">
    <source>
        <dbReference type="EMBL" id="RJY06804.1"/>
    </source>
</evidence>
<dbReference type="Gene3D" id="2.40.10.220">
    <property type="entry name" value="predicted glycosyltransferase like domains"/>
    <property type="match status" value="1"/>
</dbReference>
<dbReference type="SUPFAM" id="SSF141371">
    <property type="entry name" value="PilZ domain-like"/>
    <property type="match status" value="1"/>
</dbReference>
<feature type="domain" description="PilZ" evidence="1">
    <location>
        <begin position="142"/>
        <end position="245"/>
    </location>
</feature>
<dbReference type="RefSeq" id="WP_121854856.1">
    <property type="nucleotide sequence ID" value="NZ_CP037952.1"/>
</dbReference>
<dbReference type="InterPro" id="IPR009875">
    <property type="entry name" value="PilZ_domain"/>
</dbReference>
<sequence>MSFEEVKEALIEQLKPLLMEPEFPEFFDQLTSTESNTNRFLLKMELNRLASTCNRIIDLRDKTDLPCEPLVFKKQTHLLDAPSKQAFLESVSRYHQQYTIGVYEEVLNSHKQRLKDKKQSSVNTDDQNDYSVPGIILGTYFNRCEERMNYSIHITAFQSGKNELKGTTLDLSVGGARIRIPKKHGFDTTQPILVKLIEINEEYYYKDLHQGIEYQIVDVESNHEHCIMRLKRISGSEDLSQILANLIKGFKYRYKVDVNEVYTNSLALGYERHYLPHYRHLALFVNATNHSVSHGLLGAENQCIKNYFLNEKEICQLSKMLTPERIQSHNADIENFDHSLIYCFKHVVNEKVYFYSASLFELKQHNLQHLFFRFGSQKASWRIFQIAAKTINHSLSYKAAILPGDERQYTPLTEKQLSQLSHVINLIDLTHKDSKDDYKSWISTGNANQLKLFAQTKATKSDIKYISLNFTERRQESRYSFKTQIEMTQDKKSITGMSVDISTKGFQVTLENDCDFELNTPITVALPKLQSLAGKTQLTALPYKLVKKRRKGRVLHLTAMINHAPHVGVEFLNRLIIHNQDKLTRLTQSDDDIKELSDGLKNLLMRNLPSTLFFIEKTTKSAKLSMLGLSKNANLINDLFTNDTLQKLEFNLAPLFAGGLFKSDLLPKIRKAKSSQEMHSIDIFVRLSIQSRAQFEVKFVPVSEFNNSEEKHNFISLSQKLGKFIAIRVLFGATGKPDLKYIEQEREYISVHAAHKAKNLDEKLWQTVGVGELLDCTAETINRYFYK</sequence>
<dbReference type="Pfam" id="PF07238">
    <property type="entry name" value="PilZ"/>
    <property type="match status" value="2"/>
</dbReference>
<dbReference type="AlphaFoldDB" id="A0A3A6TEH9"/>
<comment type="caution">
    <text evidence="2">The sequence shown here is derived from an EMBL/GenBank/DDBJ whole genome shotgun (WGS) entry which is preliminary data.</text>
</comment>
<keyword evidence="3" id="KW-1185">Reference proteome</keyword>